<name>A0AAE7BFE6_9BACT</name>
<organism evidence="2 3">
    <name type="scientific">Arcobacter defluvii</name>
    <dbReference type="NCBI Taxonomy" id="873191"/>
    <lineage>
        <taxon>Bacteria</taxon>
        <taxon>Pseudomonadati</taxon>
        <taxon>Campylobacterota</taxon>
        <taxon>Epsilonproteobacteria</taxon>
        <taxon>Campylobacterales</taxon>
        <taxon>Arcobacteraceae</taxon>
        <taxon>Arcobacter</taxon>
    </lineage>
</organism>
<protein>
    <recommendedName>
        <fullName evidence="1">GGDEF domain-containing protein</fullName>
    </recommendedName>
</protein>
<dbReference type="Proteomes" id="UP000503313">
    <property type="component" value="Chromosome"/>
</dbReference>
<dbReference type="InterPro" id="IPR043128">
    <property type="entry name" value="Rev_trsase/Diguanyl_cyclase"/>
</dbReference>
<dbReference type="Pfam" id="PF00990">
    <property type="entry name" value="GGDEF"/>
    <property type="match status" value="1"/>
</dbReference>
<gene>
    <name evidence="2" type="ORF">ADFLV_2063</name>
</gene>
<keyword evidence="3" id="KW-1185">Reference proteome</keyword>
<feature type="domain" description="GGDEF" evidence="1">
    <location>
        <begin position="118"/>
        <end position="230"/>
    </location>
</feature>
<evidence type="ECO:0000313" key="2">
    <source>
        <dbReference type="EMBL" id="QKF78073.1"/>
    </source>
</evidence>
<sequence>MKRKLEKITNSTINELLNNEIILPSLYFERFNYHAKEVEVNLDDENFQKEINELLIQDYKNIEKYINLITSSVNELKNETKNASTAILNKDSDTLSDIYKKMITLEKEIELLNNELFIDETTKTYNRKWLYSKFLNENLYFKDNGICTLVDIIDYEYIQKEYGELLAKNFLIFVINFISQKLKDENYDFYITRYFDDKFFIFILNENQSSIVNYLLNLEQMLLNTTLKSHSGLYIKANYKFKVESFSTKDESKSVFEKLLN</sequence>
<evidence type="ECO:0000313" key="3">
    <source>
        <dbReference type="Proteomes" id="UP000503313"/>
    </source>
</evidence>
<dbReference type="Gene3D" id="3.30.70.270">
    <property type="match status" value="1"/>
</dbReference>
<accession>A0AAE7BFE6</accession>
<reference evidence="2 3" key="1">
    <citation type="submission" date="2020-05" db="EMBL/GenBank/DDBJ databases">
        <title>Complete genome sequencing of Campylobacter and Arcobacter type strains.</title>
        <authorList>
            <person name="Miller W.G."/>
            <person name="Yee E."/>
        </authorList>
    </citation>
    <scope>NUCLEOTIDE SEQUENCE [LARGE SCALE GENOMIC DNA]</scope>
    <source>
        <strain evidence="2 3">LMG 25694</strain>
    </source>
</reference>
<proteinExistence type="predicted"/>
<dbReference type="KEGG" id="adz:ADFLV_2063"/>
<dbReference type="EMBL" id="CP053835">
    <property type="protein sequence ID" value="QKF78073.1"/>
    <property type="molecule type" value="Genomic_DNA"/>
</dbReference>
<dbReference type="InterPro" id="IPR000160">
    <property type="entry name" value="GGDEF_dom"/>
</dbReference>
<evidence type="ECO:0000259" key="1">
    <source>
        <dbReference type="Pfam" id="PF00990"/>
    </source>
</evidence>
<dbReference type="RefSeq" id="WP_129011996.1">
    <property type="nucleotide sequence ID" value="NZ_CP053835.1"/>
</dbReference>
<dbReference type="AlphaFoldDB" id="A0AAE7BFE6"/>